<dbReference type="InterPro" id="IPR014746">
    <property type="entry name" value="Gln_synth/guanido_kin_cat_dom"/>
</dbReference>
<proteinExistence type="inferred from homology"/>
<dbReference type="OrthoDB" id="3277468at2"/>
<evidence type="ECO:0000256" key="1">
    <source>
        <dbReference type="ARBA" id="ARBA00009897"/>
    </source>
</evidence>
<dbReference type="InterPro" id="IPR036651">
    <property type="entry name" value="Gln_synt_N_sf"/>
</dbReference>
<dbReference type="PANTHER" id="PTHR43785">
    <property type="entry name" value="GAMMA-GLUTAMYLPUTRESCINE SYNTHETASE"/>
    <property type="match status" value="1"/>
</dbReference>
<dbReference type="RefSeq" id="WP_133850049.1">
    <property type="nucleotide sequence ID" value="NZ_SNXZ01000002.1"/>
</dbReference>
<evidence type="ECO:0000259" key="7">
    <source>
        <dbReference type="PROSITE" id="PS51986"/>
    </source>
</evidence>
<comment type="similarity">
    <text evidence="1 5 6">Belongs to the glutamine synthetase family.</text>
</comment>
<dbReference type="Pfam" id="PF00120">
    <property type="entry name" value="Gln-synt_C"/>
    <property type="match status" value="1"/>
</dbReference>
<keyword evidence="4" id="KW-0067">ATP-binding</keyword>
<reference evidence="9 10" key="1">
    <citation type="submission" date="2019-03" db="EMBL/GenBank/DDBJ databases">
        <title>Genomic Encyclopedia of Type Strains, Phase IV (KMG-IV): sequencing the most valuable type-strain genomes for metagenomic binning, comparative biology and taxonomic classification.</title>
        <authorList>
            <person name="Goeker M."/>
        </authorList>
    </citation>
    <scope>NUCLEOTIDE SEQUENCE [LARGE SCALE GENOMIC DNA]</scope>
    <source>
        <strain evidence="9 10">DSM 45361</strain>
    </source>
</reference>
<accession>A0A4R6SIP2</accession>
<dbReference type="PROSITE" id="PS51987">
    <property type="entry name" value="GS_CATALYTIC"/>
    <property type="match status" value="1"/>
</dbReference>
<evidence type="ECO:0000256" key="4">
    <source>
        <dbReference type="ARBA" id="ARBA00022840"/>
    </source>
</evidence>
<organism evidence="9 10">
    <name type="scientific">Labedaea rhizosphaerae</name>
    <dbReference type="NCBI Taxonomy" id="598644"/>
    <lineage>
        <taxon>Bacteria</taxon>
        <taxon>Bacillati</taxon>
        <taxon>Actinomycetota</taxon>
        <taxon>Actinomycetes</taxon>
        <taxon>Pseudonocardiales</taxon>
        <taxon>Pseudonocardiaceae</taxon>
        <taxon>Labedaea</taxon>
    </lineage>
</organism>
<evidence type="ECO:0000313" key="9">
    <source>
        <dbReference type="EMBL" id="TDQ01470.1"/>
    </source>
</evidence>
<dbReference type="InterPro" id="IPR008146">
    <property type="entry name" value="Gln_synth_cat_dom"/>
</dbReference>
<sequence length="461" mass="48869">MDEHDRQARGAAARDKLPELAARGVELVAVTFVDNSGVTRVKAVPLARLESAAAWGIGAAPCFDGFTFHDLPGNVPGPDAPGAVGDLRLHPDLARVVPLAARPGWAWAPGDRYGQDGTPHPIDARIMAGAAVTALADAGYTAKAAFEVEWMVGKDTEDGSWVPAVRGSAYGMGRVVELADYLRAVVAALIEQGVAVQQIHPEYARGQFELSVGHEDPVGAADTLVLVRETIRAVTLTHGLRASFAPKVQPDGLGTGGHVHLSVWDGEQNIFAGGDQAFGLTTTATRFTAGILHRLPALAAIGAPSVASYLRLVPKYWAGAFVGWGLENRETAIRVIAGPAGSRAWAANIEVKCFDQSANPYLVVAALLRAGLAGLAEAAELPDPVDVDPMTLDEPERAARGITQLPTTLADAIDELEADEALEEALGERFLRTFIGVRRTEMFSLTGLTPEQVVDAYRWVY</sequence>
<feature type="domain" description="GS beta-grasp" evidence="7">
    <location>
        <begin position="23"/>
        <end position="117"/>
    </location>
</feature>
<keyword evidence="2" id="KW-0436">Ligase</keyword>
<dbReference type="InterPro" id="IPR008147">
    <property type="entry name" value="Gln_synt_N"/>
</dbReference>
<dbReference type="AlphaFoldDB" id="A0A4R6SIP2"/>
<evidence type="ECO:0000256" key="6">
    <source>
        <dbReference type="RuleBase" id="RU000384"/>
    </source>
</evidence>
<dbReference type="Proteomes" id="UP000295444">
    <property type="component" value="Unassembled WGS sequence"/>
</dbReference>
<dbReference type="EMBL" id="SNXZ01000002">
    <property type="protein sequence ID" value="TDQ01470.1"/>
    <property type="molecule type" value="Genomic_DNA"/>
</dbReference>
<evidence type="ECO:0000259" key="8">
    <source>
        <dbReference type="PROSITE" id="PS51987"/>
    </source>
</evidence>
<dbReference type="GO" id="GO:0005524">
    <property type="term" value="F:ATP binding"/>
    <property type="evidence" value="ECO:0007669"/>
    <property type="project" value="UniProtKB-KW"/>
</dbReference>
<dbReference type="SMART" id="SM01230">
    <property type="entry name" value="Gln-synt_C"/>
    <property type="match status" value="1"/>
</dbReference>
<evidence type="ECO:0000256" key="5">
    <source>
        <dbReference type="PROSITE-ProRule" id="PRU01330"/>
    </source>
</evidence>
<keyword evidence="10" id="KW-1185">Reference proteome</keyword>
<evidence type="ECO:0000256" key="3">
    <source>
        <dbReference type="ARBA" id="ARBA00022741"/>
    </source>
</evidence>
<dbReference type="PROSITE" id="PS51986">
    <property type="entry name" value="GS_BETA_GRASP"/>
    <property type="match status" value="1"/>
</dbReference>
<evidence type="ECO:0000313" key="10">
    <source>
        <dbReference type="Proteomes" id="UP000295444"/>
    </source>
</evidence>
<name>A0A4R6SIP2_LABRH</name>
<dbReference type="GO" id="GO:0004356">
    <property type="term" value="F:glutamine synthetase activity"/>
    <property type="evidence" value="ECO:0007669"/>
    <property type="project" value="InterPro"/>
</dbReference>
<protein>
    <submittedName>
        <fullName evidence="9">Glutamine synthetase</fullName>
    </submittedName>
</protein>
<dbReference type="GO" id="GO:0006542">
    <property type="term" value="P:glutamine biosynthetic process"/>
    <property type="evidence" value="ECO:0007669"/>
    <property type="project" value="InterPro"/>
</dbReference>
<comment type="caution">
    <text evidence="9">The sequence shown here is derived from an EMBL/GenBank/DDBJ whole genome shotgun (WGS) entry which is preliminary data.</text>
</comment>
<dbReference type="SUPFAM" id="SSF54368">
    <property type="entry name" value="Glutamine synthetase, N-terminal domain"/>
    <property type="match status" value="1"/>
</dbReference>
<feature type="domain" description="GS catalytic" evidence="8">
    <location>
        <begin position="124"/>
        <end position="461"/>
    </location>
</feature>
<dbReference type="Gene3D" id="3.30.590.10">
    <property type="entry name" value="Glutamine synthetase/guanido kinase, catalytic domain"/>
    <property type="match status" value="1"/>
</dbReference>
<dbReference type="Pfam" id="PF16952">
    <property type="entry name" value="Gln-synt_N_2"/>
    <property type="match status" value="1"/>
</dbReference>
<keyword evidence="3" id="KW-0547">Nucleotide-binding</keyword>
<evidence type="ECO:0000256" key="2">
    <source>
        <dbReference type="ARBA" id="ARBA00022598"/>
    </source>
</evidence>
<dbReference type="PANTHER" id="PTHR43785:SF12">
    <property type="entry name" value="TYPE-1 GLUTAMINE SYNTHETASE 2"/>
    <property type="match status" value="1"/>
</dbReference>
<dbReference type="SUPFAM" id="SSF55931">
    <property type="entry name" value="Glutamine synthetase/guanido kinase"/>
    <property type="match status" value="1"/>
</dbReference>
<gene>
    <name evidence="9" type="ORF">EV186_1021339</name>
</gene>
<dbReference type="Gene3D" id="3.10.20.70">
    <property type="entry name" value="Glutamine synthetase, N-terminal domain"/>
    <property type="match status" value="1"/>
</dbReference>